<accession>A0A919J8Y5</accession>
<dbReference type="Proteomes" id="UP000598174">
    <property type="component" value="Unassembled WGS sequence"/>
</dbReference>
<keyword evidence="3" id="KW-1185">Reference proteome</keyword>
<gene>
    <name evidence="2" type="ORF">Afe05nite_85600</name>
</gene>
<dbReference type="RefSeq" id="WP_203823039.1">
    <property type="nucleotide sequence ID" value="NZ_BAAABP010000080.1"/>
</dbReference>
<evidence type="ECO:0000313" key="3">
    <source>
        <dbReference type="Proteomes" id="UP000598174"/>
    </source>
</evidence>
<dbReference type="PROSITE" id="PS50801">
    <property type="entry name" value="STAS"/>
    <property type="match status" value="1"/>
</dbReference>
<dbReference type="CDD" id="cd07043">
    <property type="entry name" value="STAS_anti-anti-sigma_factors"/>
    <property type="match status" value="1"/>
</dbReference>
<feature type="domain" description="STAS" evidence="1">
    <location>
        <begin position="82"/>
        <end position="191"/>
    </location>
</feature>
<sequence length="212" mass="21479">MTVVSATNGADVRVTCDECGATTAIDGGGLSDRGLVYVAVTAKGWTGGPYARGPHRCAGCAAPGGSGPRRVPRPRARAAVGTAVSVAVTSPAAVVRATGDLDAAVVSTLRSSLESAVALRPHVIVDLTVVGEIDAVAVAATLAQARTAARRGDGELLLAAPPRVVEMLHRATHGRVVFRTFDTVPQAITAALAVPRAAPGPNAVTGRPDRRR</sequence>
<evidence type="ECO:0000313" key="2">
    <source>
        <dbReference type="EMBL" id="GIE16720.1"/>
    </source>
</evidence>
<dbReference type="InterPro" id="IPR036513">
    <property type="entry name" value="STAS_dom_sf"/>
</dbReference>
<organism evidence="2 3">
    <name type="scientific">Paractinoplanes ferrugineus</name>
    <dbReference type="NCBI Taxonomy" id="113564"/>
    <lineage>
        <taxon>Bacteria</taxon>
        <taxon>Bacillati</taxon>
        <taxon>Actinomycetota</taxon>
        <taxon>Actinomycetes</taxon>
        <taxon>Micromonosporales</taxon>
        <taxon>Micromonosporaceae</taxon>
        <taxon>Paractinoplanes</taxon>
    </lineage>
</organism>
<dbReference type="InterPro" id="IPR002645">
    <property type="entry name" value="STAS_dom"/>
</dbReference>
<name>A0A919J8Y5_9ACTN</name>
<comment type="caution">
    <text evidence="2">The sequence shown here is derived from an EMBL/GenBank/DDBJ whole genome shotgun (WGS) entry which is preliminary data.</text>
</comment>
<dbReference type="EMBL" id="BOMM01000097">
    <property type="protein sequence ID" value="GIE16720.1"/>
    <property type="molecule type" value="Genomic_DNA"/>
</dbReference>
<dbReference type="AlphaFoldDB" id="A0A919J8Y5"/>
<protein>
    <recommendedName>
        <fullName evidence="1">STAS domain-containing protein</fullName>
    </recommendedName>
</protein>
<dbReference type="Gene3D" id="3.30.750.24">
    <property type="entry name" value="STAS domain"/>
    <property type="match status" value="1"/>
</dbReference>
<dbReference type="Pfam" id="PF01740">
    <property type="entry name" value="STAS"/>
    <property type="match status" value="1"/>
</dbReference>
<evidence type="ECO:0000259" key="1">
    <source>
        <dbReference type="PROSITE" id="PS50801"/>
    </source>
</evidence>
<proteinExistence type="predicted"/>
<reference evidence="2" key="1">
    <citation type="submission" date="2021-01" db="EMBL/GenBank/DDBJ databases">
        <title>Whole genome shotgun sequence of Actinoplanes ferrugineus NBRC 15555.</title>
        <authorList>
            <person name="Komaki H."/>
            <person name="Tamura T."/>
        </authorList>
    </citation>
    <scope>NUCLEOTIDE SEQUENCE</scope>
    <source>
        <strain evidence="2">NBRC 15555</strain>
    </source>
</reference>
<dbReference type="SUPFAM" id="SSF52091">
    <property type="entry name" value="SpoIIaa-like"/>
    <property type="match status" value="1"/>
</dbReference>